<evidence type="ECO:0000313" key="3">
    <source>
        <dbReference type="Proteomes" id="UP000239735"/>
    </source>
</evidence>
<keyword evidence="1" id="KW-0472">Membrane</keyword>
<organism evidence="2 3">
    <name type="scientific">Candidatus Sulfuritelmatomonas gaucii</name>
    <dbReference type="NCBI Taxonomy" id="2043161"/>
    <lineage>
        <taxon>Bacteria</taxon>
        <taxon>Pseudomonadati</taxon>
        <taxon>Acidobacteriota</taxon>
        <taxon>Terriglobia</taxon>
        <taxon>Terriglobales</taxon>
        <taxon>Acidobacteriaceae</taxon>
        <taxon>Candidatus Sulfuritelmatomonas</taxon>
    </lineage>
</organism>
<protein>
    <submittedName>
        <fullName evidence="2">Uncharacterized protein</fullName>
    </submittedName>
</protein>
<feature type="transmembrane region" description="Helical" evidence="1">
    <location>
        <begin position="54"/>
        <end position="73"/>
    </location>
</feature>
<gene>
    <name evidence="2" type="ORF">SBA5_1190005</name>
</gene>
<reference evidence="3" key="1">
    <citation type="submission" date="2018-02" db="EMBL/GenBank/DDBJ databases">
        <authorList>
            <person name="Hausmann B."/>
        </authorList>
    </citation>
    <scope>NUCLEOTIDE SEQUENCE [LARGE SCALE GENOMIC DNA]</scope>
    <source>
        <strain evidence="3">Peat soil MAG SbA5</strain>
    </source>
</reference>
<dbReference type="Proteomes" id="UP000239735">
    <property type="component" value="Unassembled WGS sequence"/>
</dbReference>
<evidence type="ECO:0000256" key="1">
    <source>
        <dbReference type="SAM" id="Phobius"/>
    </source>
</evidence>
<dbReference type="AlphaFoldDB" id="A0A2N9L3M7"/>
<dbReference type="EMBL" id="OKRB01000023">
    <property type="protein sequence ID" value="SPE17912.1"/>
    <property type="molecule type" value="Genomic_DNA"/>
</dbReference>
<proteinExistence type="predicted"/>
<name>A0A2N9L3M7_9BACT</name>
<accession>A0A2N9L3M7</accession>
<evidence type="ECO:0000313" key="2">
    <source>
        <dbReference type="EMBL" id="SPE17912.1"/>
    </source>
</evidence>
<feature type="transmembrane region" description="Helical" evidence="1">
    <location>
        <begin position="85"/>
        <end position="102"/>
    </location>
</feature>
<keyword evidence="1" id="KW-1133">Transmembrane helix</keyword>
<sequence>MPVARQIGEADQYAGEGTINIGSGEFLDHASYMNRSHHNASAMMSHSPESVGRFLVVLAAVELISMPLTQYAWTWDHFLHGGMDFESSLLFFVVCLGLLLVLRHHCRQDENLRVPWWRLSLAIFDTDKSAAMLGTGVLVALHQERRASSDLANYNLPLQI</sequence>
<keyword evidence="1" id="KW-0812">Transmembrane</keyword>